<feature type="transmembrane region" description="Helical" evidence="1">
    <location>
        <begin position="21"/>
        <end position="40"/>
    </location>
</feature>
<dbReference type="EnsemblMetazoa" id="GAUT029926-RA">
    <property type="protein sequence ID" value="GAUT029926-PA"/>
    <property type="gene ID" value="GAUT029926"/>
</dbReference>
<evidence type="ECO:0000313" key="2">
    <source>
        <dbReference type="EnsemblMetazoa" id="GAUT029926-PA"/>
    </source>
</evidence>
<keyword evidence="1" id="KW-0812">Transmembrane</keyword>
<dbReference type="Proteomes" id="UP000078200">
    <property type="component" value="Unassembled WGS sequence"/>
</dbReference>
<name>A0A1A9V985_GLOAU</name>
<dbReference type="VEuPathDB" id="VectorBase:GAUT029926"/>
<feature type="transmembrane region" description="Helical" evidence="1">
    <location>
        <begin position="46"/>
        <end position="67"/>
    </location>
</feature>
<keyword evidence="3" id="KW-1185">Reference proteome</keyword>
<evidence type="ECO:0000256" key="1">
    <source>
        <dbReference type="SAM" id="Phobius"/>
    </source>
</evidence>
<keyword evidence="1" id="KW-0472">Membrane</keyword>
<keyword evidence="1" id="KW-1133">Transmembrane helix</keyword>
<reference evidence="2" key="1">
    <citation type="submission" date="2020-05" db="UniProtKB">
        <authorList>
            <consortium name="EnsemblMetazoa"/>
        </authorList>
    </citation>
    <scope>IDENTIFICATION</scope>
    <source>
        <strain evidence="2">TTRI</strain>
    </source>
</reference>
<sequence length="139" mass="15646">MQKLRYSDIRIARWHESTWQGSTRLMHCIVVATAAAAAAIAAAAIAIAVVVIVGILLVLVFGLTVSCQREMSVSKRFIGNKLHEINAPMHIMKVSHSTVRLRNVYTSLGIIRRLFVMLNVLNELLFKCWLIYLQTELNL</sequence>
<proteinExistence type="predicted"/>
<evidence type="ECO:0000313" key="3">
    <source>
        <dbReference type="Proteomes" id="UP000078200"/>
    </source>
</evidence>
<protein>
    <submittedName>
        <fullName evidence="2">Uncharacterized protein</fullName>
    </submittedName>
</protein>
<organism evidence="2 3">
    <name type="scientific">Glossina austeni</name>
    <name type="common">Savannah tsetse fly</name>
    <dbReference type="NCBI Taxonomy" id="7395"/>
    <lineage>
        <taxon>Eukaryota</taxon>
        <taxon>Metazoa</taxon>
        <taxon>Ecdysozoa</taxon>
        <taxon>Arthropoda</taxon>
        <taxon>Hexapoda</taxon>
        <taxon>Insecta</taxon>
        <taxon>Pterygota</taxon>
        <taxon>Neoptera</taxon>
        <taxon>Endopterygota</taxon>
        <taxon>Diptera</taxon>
        <taxon>Brachycera</taxon>
        <taxon>Muscomorpha</taxon>
        <taxon>Hippoboscoidea</taxon>
        <taxon>Glossinidae</taxon>
        <taxon>Glossina</taxon>
    </lineage>
</organism>
<dbReference type="AlphaFoldDB" id="A0A1A9V985"/>
<accession>A0A1A9V985</accession>